<keyword evidence="1" id="KW-1133">Transmembrane helix</keyword>
<sequence>MKKTIQFILWILIVGAVLFYGYEWWNSFPKVSFAPPLASHSKKEKLDSILIATLNQNQLSGLAVSVIRNSKVTYQKAIGFNELETKDSLKTNTIIPVASISKIFTSLAAANHFQSLGLSVTDPISILEHPLISPESDLGKISFEQLLRHESGLKDKTVFDDFFKQKRDQSLDNYVLDFLEGSPKPDRKRDYHYADINFDLLGFLLSFSSGASFDHLVQESVFQQLGMNSSYFNESLIINRGYRKTSVWKRLKESPIAYQSYPSPSSGLQSSIEDLNNALLQLIRLHLGNMQEELLWLQTDPEKAPAGFQKIEINKQQFIGHFGGQAGFSALLLFDPEEKFGLIILSNTRDRDNFRANLASDIHSLIQQNP</sequence>
<dbReference type="STRING" id="226506.SAMN04488519_11115"/>
<evidence type="ECO:0000313" key="3">
    <source>
        <dbReference type="EMBL" id="SFO66866.1"/>
    </source>
</evidence>
<dbReference type="AlphaFoldDB" id="A0A1I5J382"/>
<dbReference type="InterPro" id="IPR001466">
    <property type="entry name" value="Beta-lactam-related"/>
</dbReference>
<dbReference type="PANTHER" id="PTHR46825:SF9">
    <property type="entry name" value="BETA-LACTAMASE-RELATED DOMAIN-CONTAINING PROTEIN"/>
    <property type="match status" value="1"/>
</dbReference>
<gene>
    <name evidence="3" type="ORF">SAMN04488519_11115</name>
</gene>
<dbReference type="InterPro" id="IPR050491">
    <property type="entry name" value="AmpC-like"/>
</dbReference>
<organism evidence="3 4">
    <name type="scientific">Algoriphagus ornithinivorans</name>
    <dbReference type="NCBI Taxonomy" id="226506"/>
    <lineage>
        <taxon>Bacteria</taxon>
        <taxon>Pseudomonadati</taxon>
        <taxon>Bacteroidota</taxon>
        <taxon>Cytophagia</taxon>
        <taxon>Cytophagales</taxon>
        <taxon>Cyclobacteriaceae</taxon>
        <taxon>Algoriphagus</taxon>
    </lineage>
</organism>
<evidence type="ECO:0000313" key="4">
    <source>
        <dbReference type="Proteomes" id="UP000199564"/>
    </source>
</evidence>
<dbReference type="Proteomes" id="UP000199564">
    <property type="component" value="Unassembled WGS sequence"/>
</dbReference>
<dbReference type="InterPro" id="IPR012338">
    <property type="entry name" value="Beta-lactam/transpept-like"/>
</dbReference>
<dbReference type="Gene3D" id="3.40.710.10">
    <property type="entry name" value="DD-peptidase/beta-lactamase superfamily"/>
    <property type="match status" value="1"/>
</dbReference>
<proteinExistence type="predicted"/>
<accession>A0A1I5J382</accession>
<feature type="transmembrane region" description="Helical" evidence="1">
    <location>
        <begin position="7"/>
        <end position="25"/>
    </location>
</feature>
<dbReference type="EMBL" id="FOVW01000011">
    <property type="protein sequence ID" value="SFO66866.1"/>
    <property type="molecule type" value="Genomic_DNA"/>
</dbReference>
<evidence type="ECO:0000256" key="1">
    <source>
        <dbReference type="SAM" id="Phobius"/>
    </source>
</evidence>
<feature type="domain" description="Beta-lactamase-related" evidence="2">
    <location>
        <begin position="50"/>
        <end position="356"/>
    </location>
</feature>
<protein>
    <submittedName>
        <fullName evidence="3">CubicO group peptidase, beta-lactamase class C family</fullName>
    </submittedName>
</protein>
<keyword evidence="1" id="KW-0472">Membrane</keyword>
<dbReference type="Pfam" id="PF00144">
    <property type="entry name" value="Beta-lactamase"/>
    <property type="match status" value="1"/>
</dbReference>
<name>A0A1I5J382_9BACT</name>
<keyword evidence="1" id="KW-0812">Transmembrane</keyword>
<dbReference type="RefSeq" id="WP_091655279.1">
    <property type="nucleotide sequence ID" value="NZ_FOVW01000011.1"/>
</dbReference>
<reference evidence="4" key="1">
    <citation type="submission" date="2016-10" db="EMBL/GenBank/DDBJ databases">
        <authorList>
            <person name="Varghese N."/>
            <person name="Submissions S."/>
        </authorList>
    </citation>
    <scope>NUCLEOTIDE SEQUENCE [LARGE SCALE GENOMIC DNA]</scope>
    <source>
        <strain evidence="4">DSM 15282</strain>
    </source>
</reference>
<dbReference type="PANTHER" id="PTHR46825">
    <property type="entry name" value="D-ALANYL-D-ALANINE-CARBOXYPEPTIDASE/ENDOPEPTIDASE AMPH"/>
    <property type="match status" value="1"/>
</dbReference>
<keyword evidence="4" id="KW-1185">Reference proteome</keyword>
<dbReference type="SUPFAM" id="SSF56601">
    <property type="entry name" value="beta-lactamase/transpeptidase-like"/>
    <property type="match status" value="1"/>
</dbReference>
<evidence type="ECO:0000259" key="2">
    <source>
        <dbReference type="Pfam" id="PF00144"/>
    </source>
</evidence>